<dbReference type="SUPFAM" id="SSF69322">
    <property type="entry name" value="Tricorn protease domain 2"/>
    <property type="match status" value="1"/>
</dbReference>
<evidence type="ECO:0008006" key="3">
    <source>
        <dbReference type="Google" id="ProtNLM"/>
    </source>
</evidence>
<sequence length="622" mass="65133">MAAALGLFMLAAQAVGQETRVAAAADADVIAVYSRHVEKRLLRAHFDRATAKVSITPFGPPGVENFAVAPDGAFIVYSTTDTPAASKPVTSLFLLDEAGRALGEPLRSPVGAITELAVSPKGDRIAASSDRGWLALLSVEGSGTARRLALRTTFGVAADRQFTFAFRPDGGLVTIVDDWVATWRSNDGAIQRTLDLKTINRDLTPADQDIGALFKLTWSPRGDRFAVSWGPGPMVTTIFDSNGHRLKPANFGASKVEFVDGGDAVILYGMEAPALVRMKSLASTRFGDPDVSADWCARLAGGREIALLAGDQITLWSLEGKRLTKPVRLENYSLGLAVPGAKDEVIVAAEQAGWLDLYTKEGKFIRRIQSGGRDNRGFVALSADGAILAALGSDALSVISQLSTRAWGTALSPPGGPLVAVAANGSRIVAEGSDKTLRSWSRDGTEADAIALKAGEQVAGRRLSGLAVSTNGDAIAAAEEGSAVWLAYPADKSIRRVALAAQSVAPLPDGTGFAIGLADGTVARLSRDGAVQQLPFKASELGAVGRIVVAPDGLSFIAVEDDERQARHLAWDGKVLAGPYRAGQSEMISGALFHQGTPKLIVRNAGSTADESYAVGNLASPR</sequence>
<dbReference type="Proteomes" id="UP000321058">
    <property type="component" value="Unassembled WGS sequence"/>
</dbReference>
<protein>
    <recommendedName>
        <fullName evidence="3">WD40 repeat domain-containing protein</fullName>
    </recommendedName>
</protein>
<keyword evidence="2" id="KW-1185">Reference proteome</keyword>
<organism evidence="1 2">
    <name type="scientific">Reyranella soli</name>
    <dbReference type="NCBI Taxonomy" id="1230389"/>
    <lineage>
        <taxon>Bacteria</taxon>
        <taxon>Pseudomonadati</taxon>
        <taxon>Pseudomonadota</taxon>
        <taxon>Alphaproteobacteria</taxon>
        <taxon>Hyphomicrobiales</taxon>
        <taxon>Reyranellaceae</taxon>
        <taxon>Reyranella</taxon>
    </lineage>
</organism>
<dbReference type="OrthoDB" id="235631at2"/>
<dbReference type="InterPro" id="IPR011042">
    <property type="entry name" value="6-blade_b-propeller_TolB-like"/>
</dbReference>
<reference evidence="1 2" key="1">
    <citation type="submission" date="2019-07" db="EMBL/GenBank/DDBJ databases">
        <title>Whole genome shotgun sequence of Reyranella soli NBRC 108950.</title>
        <authorList>
            <person name="Hosoyama A."/>
            <person name="Uohara A."/>
            <person name="Ohji S."/>
            <person name="Ichikawa N."/>
        </authorList>
    </citation>
    <scope>NUCLEOTIDE SEQUENCE [LARGE SCALE GENOMIC DNA]</scope>
    <source>
        <strain evidence="1 2">NBRC 108950</strain>
    </source>
</reference>
<dbReference type="EMBL" id="BKAJ01000111">
    <property type="protein sequence ID" value="GEP58801.1"/>
    <property type="molecule type" value="Genomic_DNA"/>
</dbReference>
<dbReference type="SUPFAM" id="SSF63829">
    <property type="entry name" value="Calcium-dependent phosphotriesterase"/>
    <property type="match status" value="1"/>
</dbReference>
<evidence type="ECO:0000313" key="2">
    <source>
        <dbReference type="Proteomes" id="UP000321058"/>
    </source>
</evidence>
<name>A0A512NIM2_9HYPH</name>
<dbReference type="Gene3D" id="2.130.10.10">
    <property type="entry name" value="YVTN repeat-like/Quinoprotein amine dehydrogenase"/>
    <property type="match status" value="1"/>
</dbReference>
<dbReference type="Gene3D" id="2.120.10.30">
    <property type="entry name" value="TolB, C-terminal domain"/>
    <property type="match status" value="1"/>
</dbReference>
<evidence type="ECO:0000313" key="1">
    <source>
        <dbReference type="EMBL" id="GEP58801.1"/>
    </source>
</evidence>
<proteinExistence type="predicted"/>
<gene>
    <name evidence="1" type="ORF">RSO01_59670</name>
</gene>
<dbReference type="RefSeq" id="WP_147154194.1">
    <property type="nucleotide sequence ID" value="NZ_BKAJ01000111.1"/>
</dbReference>
<accession>A0A512NIM2</accession>
<comment type="caution">
    <text evidence="1">The sequence shown here is derived from an EMBL/GenBank/DDBJ whole genome shotgun (WGS) entry which is preliminary data.</text>
</comment>
<dbReference type="AlphaFoldDB" id="A0A512NIM2"/>
<dbReference type="InterPro" id="IPR015943">
    <property type="entry name" value="WD40/YVTN_repeat-like_dom_sf"/>
</dbReference>